<proteinExistence type="predicted"/>
<organism evidence="1 2">
    <name type="scientific">Champsocephalus gunnari</name>
    <name type="common">Mackerel icefish</name>
    <dbReference type="NCBI Taxonomy" id="52237"/>
    <lineage>
        <taxon>Eukaryota</taxon>
        <taxon>Metazoa</taxon>
        <taxon>Chordata</taxon>
        <taxon>Craniata</taxon>
        <taxon>Vertebrata</taxon>
        <taxon>Euteleostomi</taxon>
        <taxon>Actinopterygii</taxon>
        <taxon>Neopterygii</taxon>
        <taxon>Teleostei</taxon>
        <taxon>Neoteleostei</taxon>
        <taxon>Acanthomorphata</taxon>
        <taxon>Eupercaria</taxon>
        <taxon>Perciformes</taxon>
        <taxon>Notothenioidei</taxon>
        <taxon>Channichthyidae</taxon>
        <taxon>Champsocephalus</taxon>
    </lineage>
</organism>
<evidence type="ECO:0000313" key="2">
    <source>
        <dbReference type="Proteomes" id="UP001331515"/>
    </source>
</evidence>
<protein>
    <submittedName>
        <fullName evidence="1">Uncharacterized protein</fullName>
    </submittedName>
</protein>
<gene>
    <name evidence="1" type="ORF">CgunFtcFv8_027765</name>
</gene>
<evidence type="ECO:0000313" key="1">
    <source>
        <dbReference type="EMBL" id="KAK5936398.1"/>
    </source>
</evidence>
<keyword evidence="2" id="KW-1185">Reference proteome</keyword>
<reference evidence="1 2" key="1">
    <citation type="journal article" date="2023" name="Mol. Biol. Evol.">
        <title>Genomics of Secondarily Temperate Adaptation in the Only Non-Antarctic Icefish.</title>
        <authorList>
            <person name="Rivera-Colon A.G."/>
            <person name="Rayamajhi N."/>
            <person name="Minhas B.F."/>
            <person name="Madrigal G."/>
            <person name="Bilyk K.T."/>
            <person name="Yoon V."/>
            <person name="Hune M."/>
            <person name="Gregory S."/>
            <person name="Cheng C.H.C."/>
            <person name="Catchen J.M."/>
        </authorList>
    </citation>
    <scope>NUCLEOTIDE SEQUENCE [LARGE SCALE GENOMIC DNA]</scope>
    <source>
        <tissue evidence="1">White muscle</tissue>
    </source>
</reference>
<sequence length="66" mass="7753">MTAQTVLGLAFRSVKFFAREGLPLRGLGHRDGGFWQLKLERTHALPAARHWRLRRDHWMTDGTRIR</sequence>
<comment type="caution">
    <text evidence="1">The sequence shown here is derived from an EMBL/GenBank/DDBJ whole genome shotgun (WGS) entry which is preliminary data.</text>
</comment>
<dbReference type="AlphaFoldDB" id="A0AAN8I2U8"/>
<accession>A0AAN8I2U8</accession>
<name>A0AAN8I2U8_CHAGU</name>
<dbReference type="Proteomes" id="UP001331515">
    <property type="component" value="Unassembled WGS sequence"/>
</dbReference>
<dbReference type="EMBL" id="JAURVH010000023">
    <property type="protein sequence ID" value="KAK5936398.1"/>
    <property type="molecule type" value="Genomic_DNA"/>
</dbReference>